<dbReference type="SUPFAM" id="SSF50494">
    <property type="entry name" value="Trypsin-like serine proteases"/>
    <property type="match status" value="1"/>
</dbReference>
<feature type="signal peptide" evidence="6">
    <location>
        <begin position="1"/>
        <end position="19"/>
    </location>
</feature>
<feature type="domain" description="Peptidase S1" evidence="7">
    <location>
        <begin position="30"/>
        <end position="249"/>
    </location>
</feature>
<dbReference type="GO" id="GO:0004252">
    <property type="term" value="F:serine-type endopeptidase activity"/>
    <property type="evidence" value="ECO:0007669"/>
    <property type="project" value="InterPro"/>
</dbReference>
<dbReference type="InterPro" id="IPR009003">
    <property type="entry name" value="Peptidase_S1_PA"/>
</dbReference>
<feature type="chain" id="PRO_5042873939" description="Peptidase S1 domain-containing protein" evidence="6">
    <location>
        <begin position="20"/>
        <end position="262"/>
    </location>
</feature>
<reference evidence="9" key="1">
    <citation type="submission" date="2023-01" db="EMBL/GenBank/DDBJ databases">
        <title>Key to firefly adult light organ development and bioluminescence: homeobox transcription factors regulate luciferase expression and transportation to peroxisome.</title>
        <authorList>
            <person name="Fu X."/>
        </authorList>
    </citation>
    <scope>NUCLEOTIDE SEQUENCE [LARGE SCALE GENOMIC DNA]</scope>
</reference>
<keyword evidence="3" id="KW-0720">Serine protease</keyword>
<dbReference type="CDD" id="cd00190">
    <property type="entry name" value="Tryp_SPc"/>
    <property type="match status" value="1"/>
</dbReference>
<evidence type="ECO:0000313" key="9">
    <source>
        <dbReference type="Proteomes" id="UP001353858"/>
    </source>
</evidence>
<dbReference type="Gene3D" id="2.40.10.10">
    <property type="entry name" value="Trypsin-like serine proteases"/>
    <property type="match status" value="2"/>
</dbReference>
<protein>
    <recommendedName>
        <fullName evidence="7">Peptidase S1 domain-containing protein</fullName>
    </recommendedName>
</protein>
<keyword evidence="9" id="KW-1185">Reference proteome</keyword>
<dbReference type="InterPro" id="IPR018114">
    <property type="entry name" value="TRYPSIN_HIS"/>
</dbReference>
<dbReference type="Proteomes" id="UP001353858">
    <property type="component" value="Unassembled WGS sequence"/>
</dbReference>
<name>A0AAN7PA33_9COLE</name>
<evidence type="ECO:0000256" key="1">
    <source>
        <dbReference type="ARBA" id="ARBA00022670"/>
    </source>
</evidence>
<dbReference type="InterPro" id="IPR001314">
    <property type="entry name" value="Peptidase_S1A"/>
</dbReference>
<dbReference type="FunFam" id="2.40.10.10:FF:000002">
    <property type="entry name" value="Transmembrane protease serine"/>
    <property type="match status" value="1"/>
</dbReference>
<proteinExistence type="inferred from homology"/>
<sequence>MALFAVLAIIASVLVQTHGFILKPRFDSRIVGGEDADIADYPYQLSFQYYGAHLCGASLIGNAVALTAAHCTVSYPNNVKIRAGSNFTYTGGELVDVIGITQHPKYDIFSIDYDVSVLKLSELVSLGLPVNLQPSGQEITVGALAVVTGFGALYEGGASHHQLQKVEVPHIDQSTCNEVFGNGVTNRMTCFGSLEKDFCYGDNGGPLVYARNQVGIVSWGYGCARPGYPGVYTKIANSEINAYIVQKMNEENYYCTNKTGTF</sequence>
<dbReference type="Pfam" id="PF00089">
    <property type="entry name" value="Trypsin"/>
    <property type="match status" value="1"/>
</dbReference>
<evidence type="ECO:0000313" key="8">
    <source>
        <dbReference type="EMBL" id="KAK4878216.1"/>
    </source>
</evidence>
<comment type="similarity">
    <text evidence="5">Belongs to the peptidase S1 family. CLIP subfamily.</text>
</comment>
<keyword evidence="2" id="KW-0378">Hydrolase</keyword>
<gene>
    <name evidence="8" type="ORF">RN001_010722</name>
</gene>
<evidence type="ECO:0000259" key="7">
    <source>
        <dbReference type="PROSITE" id="PS50240"/>
    </source>
</evidence>
<evidence type="ECO:0000256" key="2">
    <source>
        <dbReference type="ARBA" id="ARBA00022801"/>
    </source>
</evidence>
<dbReference type="PANTHER" id="PTHR24276:SF91">
    <property type="entry name" value="AT26814P-RELATED"/>
    <property type="match status" value="1"/>
</dbReference>
<evidence type="ECO:0000256" key="3">
    <source>
        <dbReference type="ARBA" id="ARBA00022825"/>
    </source>
</evidence>
<dbReference type="InterPro" id="IPR043504">
    <property type="entry name" value="Peptidase_S1_PA_chymotrypsin"/>
</dbReference>
<keyword evidence="1" id="KW-0645">Protease</keyword>
<dbReference type="GO" id="GO:0006508">
    <property type="term" value="P:proteolysis"/>
    <property type="evidence" value="ECO:0007669"/>
    <property type="project" value="UniProtKB-KW"/>
</dbReference>
<dbReference type="PROSITE" id="PS00134">
    <property type="entry name" value="TRYPSIN_HIS"/>
    <property type="match status" value="1"/>
</dbReference>
<keyword evidence="4" id="KW-1015">Disulfide bond</keyword>
<dbReference type="PRINTS" id="PR00722">
    <property type="entry name" value="CHYMOTRYPSIN"/>
</dbReference>
<dbReference type="EMBL" id="JARPUR010000004">
    <property type="protein sequence ID" value="KAK4878216.1"/>
    <property type="molecule type" value="Genomic_DNA"/>
</dbReference>
<evidence type="ECO:0000256" key="6">
    <source>
        <dbReference type="SAM" id="SignalP"/>
    </source>
</evidence>
<dbReference type="PROSITE" id="PS50240">
    <property type="entry name" value="TRYPSIN_DOM"/>
    <property type="match status" value="1"/>
</dbReference>
<comment type="caution">
    <text evidence="8">The sequence shown here is derived from an EMBL/GenBank/DDBJ whole genome shotgun (WGS) entry which is preliminary data.</text>
</comment>
<dbReference type="InterPro" id="IPR001254">
    <property type="entry name" value="Trypsin_dom"/>
</dbReference>
<dbReference type="AlphaFoldDB" id="A0AAN7PA33"/>
<dbReference type="InterPro" id="IPR050430">
    <property type="entry name" value="Peptidase_S1"/>
</dbReference>
<evidence type="ECO:0000256" key="5">
    <source>
        <dbReference type="ARBA" id="ARBA00024195"/>
    </source>
</evidence>
<keyword evidence="6" id="KW-0732">Signal</keyword>
<organism evidence="8 9">
    <name type="scientific">Aquatica leii</name>
    <dbReference type="NCBI Taxonomy" id="1421715"/>
    <lineage>
        <taxon>Eukaryota</taxon>
        <taxon>Metazoa</taxon>
        <taxon>Ecdysozoa</taxon>
        <taxon>Arthropoda</taxon>
        <taxon>Hexapoda</taxon>
        <taxon>Insecta</taxon>
        <taxon>Pterygota</taxon>
        <taxon>Neoptera</taxon>
        <taxon>Endopterygota</taxon>
        <taxon>Coleoptera</taxon>
        <taxon>Polyphaga</taxon>
        <taxon>Elateriformia</taxon>
        <taxon>Elateroidea</taxon>
        <taxon>Lampyridae</taxon>
        <taxon>Luciolinae</taxon>
        <taxon>Aquatica</taxon>
    </lineage>
</organism>
<evidence type="ECO:0000256" key="4">
    <source>
        <dbReference type="ARBA" id="ARBA00023157"/>
    </source>
</evidence>
<dbReference type="SMART" id="SM00020">
    <property type="entry name" value="Tryp_SPc"/>
    <property type="match status" value="1"/>
</dbReference>
<accession>A0AAN7PA33</accession>
<dbReference type="PANTHER" id="PTHR24276">
    <property type="entry name" value="POLYSERASE-RELATED"/>
    <property type="match status" value="1"/>
</dbReference>